<dbReference type="SUPFAM" id="SSF48179">
    <property type="entry name" value="6-phosphogluconate dehydrogenase C-terminal domain-like"/>
    <property type="match status" value="1"/>
</dbReference>
<dbReference type="InterPro" id="IPR013328">
    <property type="entry name" value="6PGD_dom2"/>
</dbReference>
<evidence type="ECO:0000256" key="10">
    <source>
        <dbReference type="RuleBase" id="RU362068"/>
    </source>
</evidence>
<evidence type="ECO:0000256" key="2">
    <source>
        <dbReference type="ARBA" id="ARBA00007870"/>
    </source>
</evidence>
<dbReference type="PANTHER" id="PTHR21708:SF26">
    <property type="entry name" value="2-DEHYDROPANTOATE 2-REDUCTASE"/>
    <property type="match status" value="1"/>
</dbReference>
<evidence type="ECO:0000256" key="8">
    <source>
        <dbReference type="ARBA" id="ARBA00032024"/>
    </source>
</evidence>
<evidence type="ECO:0000256" key="5">
    <source>
        <dbReference type="ARBA" id="ARBA00022655"/>
    </source>
</evidence>
<dbReference type="SUPFAM" id="SSF51735">
    <property type="entry name" value="NAD(P)-binding Rossmann-fold domains"/>
    <property type="match status" value="1"/>
</dbReference>
<evidence type="ECO:0000259" key="11">
    <source>
        <dbReference type="Pfam" id="PF02558"/>
    </source>
</evidence>
<sequence>MKIAIMGAGAVGCYYGGMLARAGHDVVLIGRPQHVDAIRRQGLFMDTRSFQEHITVRASTEVSDIAGAEIVLCCVKSTDTQQAAHAMAPHLAADALVLSLQNGVDNAEQLQAGLAQRSVRVAPAVVYVATEMAGPGHVKHHGRGELVVGPATLSDGQTQQFVTAGIPILVSDNVAGALWSKLILNCAYNALSAITQAPYGKLWQAEGVQPVMREVVAECLAVASAEGIVIPEDAWGNIVRIAETMPAQMSSTAQDLARKKRSEIDHLNGYVVRRGEAHGIATPVNRTLHTLVKVLESDFSPA</sequence>
<dbReference type="GO" id="GO:0005737">
    <property type="term" value="C:cytoplasm"/>
    <property type="evidence" value="ECO:0007669"/>
    <property type="project" value="TreeGrafter"/>
</dbReference>
<dbReference type="EC" id="1.1.1.169" evidence="3 10"/>
<dbReference type="InterPro" id="IPR036291">
    <property type="entry name" value="NAD(P)-bd_dom_sf"/>
</dbReference>
<evidence type="ECO:0000256" key="1">
    <source>
        <dbReference type="ARBA" id="ARBA00004994"/>
    </source>
</evidence>
<comment type="catalytic activity">
    <reaction evidence="9 10">
        <text>(R)-pantoate + NADP(+) = 2-dehydropantoate + NADPH + H(+)</text>
        <dbReference type="Rhea" id="RHEA:16233"/>
        <dbReference type="ChEBI" id="CHEBI:11561"/>
        <dbReference type="ChEBI" id="CHEBI:15378"/>
        <dbReference type="ChEBI" id="CHEBI:15980"/>
        <dbReference type="ChEBI" id="CHEBI:57783"/>
        <dbReference type="ChEBI" id="CHEBI:58349"/>
        <dbReference type="EC" id="1.1.1.169"/>
    </reaction>
</comment>
<dbReference type="Pfam" id="PF08546">
    <property type="entry name" value="ApbA_C"/>
    <property type="match status" value="1"/>
</dbReference>
<evidence type="ECO:0000313" key="14">
    <source>
        <dbReference type="Proteomes" id="UP000886689"/>
    </source>
</evidence>
<keyword evidence="7 10" id="KW-0560">Oxidoreductase</keyword>
<comment type="function">
    <text evidence="10">Catalyzes the NADPH-dependent reduction of ketopantoate into pantoic acid.</text>
</comment>
<comment type="pathway">
    <text evidence="1 10">Cofactor biosynthesis; (R)-pantothenate biosynthesis; (R)-pantoate from 3-methyl-2-oxobutanoate: step 2/2.</text>
</comment>
<gene>
    <name evidence="13" type="ORF">IPL58_09225</name>
</gene>
<keyword evidence="6 10" id="KW-0521">NADP</keyword>
<dbReference type="InterPro" id="IPR003710">
    <property type="entry name" value="ApbA"/>
</dbReference>
<dbReference type="InterPro" id="IPR013752">
    <property type="entry name" value="KPA_reductase"/>
</dbReference>
<dbReference type="Gene3D" id="1.10.1040.10">
    <property type="entry name" value="N-(1-d-carboxylethyl)-l-norvaline Dehydrogenase, domain 2"/>
    <property type="match status" value="1"/>
</dbReference>
<organism evidence="13 14">
    <name type="scientific">Candidatus Proximibacter danicus</name>
    <dbReference type="NCBI Taxonomy" id="2954365"/>
    <lineage>
        <taxon>Bacteria</taxon>
        <taxon>Pseudomonadati</taxon>
        <taxon>Pseudomonadota</taxon>
        <taxon>Betaproteobacteria</taxon>
        <taxon>Candidatus Proximibacter</taxon>
    </lineage>
</organism>
<evidence type="ECO:0000256" key="6">
    <source>
        <dbReference type="ARBA" id="ARBA00022857"/>
    </source>
</evidence>
<dbReference type="GO" id="GO:0008677">
    <property type="term" value="F:2-dehydropantoate 2-reductase activity"/>
    <property type="evidence" value="ECO:0007669"/>
    <property type="project" value="UniProtKB-EC"/>
</dbReference>
<name>A0A9D7PSX7_9PROT</name>
<protein>
    <recommendedName>
        <fullName evidence="4 10">2-dehydropantoate 2-reductase</fullName>
        <ecNumber evidence="3 10">1.1.1.169</ecNumber>
    </recommendedName>
    <alternativeName>
        <fullName evidence="8 10">Ketopantoate reductase</fullName>
    </alternativeName>
</protein>
<dbReference type="InterPro" id="IPR008927">
    <property type="entry name" value="6-PGluconate_DH-like_C_sf"/>
</dbReference>
<evidence type="ECO:0000256" key="3">
    <source>
        <dbReference type="ARBA" id="ARBA00013014"/>
    </source>
</evidence>
<dbReference type="Gene3D" id="3.40.50.720">
    <property type="entry name" value="NAD(P)-binding Rossmann-like Domain"/>
    <property type="match status" value="1"/>
</dbReference>
<evidence type="ECO:0000313" key="13">
    <source>
        <dbReference type="EMBL" id="MBK8524279.1"/>
    </source>
</evidence>
<evidence type="ECO:0000256" key="4">
    <source>
        <dbReference type="ARBA" id="ARBA00019465"/>
    </source>
</evidence>
<keyword evidence="5 10" id="KW-0566">Pantothenate biosynthesis</keyword>
<dbReference type="AlphaFoldDB" id="A0A9D7PSX7"/>
<comment type="similarity">
    <text evidence="2 10">Belongs to the ketopantoate reductase family.</text>
</comment>
<evidence type="ECO:0000256" key="9">
    <source>
        <dbReference type="ARBA" id="ARBA00048793"/>
    </source>
</evidence>
<evidence type="ECO:0000259" key="12">
    <source>
        <dbReference type="Pfam" id="PF08546"/>
    </source>
</evidence>
<dbReference type="Proteomes" id="UP000886689">
    <property type="component" value="Unassembled WGS sequence"/>
</dbReference>
<dbReference type="FunFam" id="1.10.1040.10:FF:000017">
    <property type="entry name" value="2-dehydropantoate 2-reductase"/>
    <property type="match status" value="1"/>
</dbReference>
<feature type="domain" description="Ketopantoate reductase C-terminal" evidence="12">
    <location>
        <begin position="173"/>
        <end position="296"/>
    </location>
</feature>
<reference evidence="13" key="1">
    <citation type="submission" date="2020-10" db="EMBL/GenBank/DDBJ databases">
        <title>Connecting structure to function with the recovery of over 1000 high-quality activated sludge metagenome-assembled genomes encoding full-length rRNA genes using long-read sequencing.</title>
        <authorList>
            <person name="Singleton C.M."/>
            <person name="Petriglieri F."/>
            <person name="Kristensen J.M."/>
            <person name="Kirkegaard R.H."/>
            <person name="Michaelsen T.Y."/>
            <person name="Andersen M.H."/>
            <person name="Karst S.M."/>
            <person name="Dueholm M.S."/>
            <person name="Nielsen P.H."/>
            <person name="Albertsen M."/>
        </authorList>
    </citation>
    <scope>NUCLEOTIDE SEQUENCE</scope>
    <source>
        <strain evidence="13">Hirt_18-Q3-R61-65_BATAC.395</strain>
    </source>
</reference>
<dbReference type="EMBL" id="JADJUC010000008">
    <property type="protein sequence ID" value="MBK8524279.1"/>
    <property type="molecule type" value="Genomic_DNA"/>
</dbReference>
<proteinExistence type="inferred from homology"/>
<evidence type="ECO:0000256" key="7">
    <source>
        <dbReference type="ARBA" id="ARBA00023002"/>
    </source>
</evidence>
<dbReference type="NCBIfam" id="TIGR00745">
    <property type="entry name" value="apbA_panE"/>
    <property type="match status" value="1"/>
</dbReference>
<accession>A0A9D7PSX7</accession>
<dbReference type="GO" id="GO:0015940">
    <property type="term" value="P:pantothenate biosynthetic process"/>
    <property type="evidence" value="ECO:0007669"/>
    <property type="project" value="UniProtKB-KW"/>
</dbReference>
<dbReference type="PANTHER" id="PTHR21708">
    <property type="entry name" value="PROBABLE 2-DEHYDROPANTOATE 2-REDUCTASE"/>
    <property type="match status" value="1"/>
</dbReference>
<dbReference type="Pfam" id="PF02558">
    <property type="entry name" value="ApbA"/>
    <property type="match status" value="1"/>
</dbReference>
<comment type="caution">
    <text evidence="13">The sequence shown here is derived from an EMBL/GenBank/DDBJ whole genome shotgun (WGS) entry which is preliminary data.</text>
</comment>
<dbReference type="InterPro" id="IPR051402">
    <property type="entry name" value="KPR-Related"/>
</dbReference>
<feature type="domain" description="Ketopantoate reductase N-terminal" evidence="11">
    <location>
        <begin position="3"/>
        <end position="151"/>
    </location>
</feature>
<dbReference type="InterPro" id="IPR013332">
    <property type="entry name" value="KPR_N"/>
</dbReference>